<dbReference type="STRING" id="388467.A19Y_1363"/>
<sequence>MPRKKKINDTHSPYRQLEMNFDDIFNPENSEILDRDQVNSYDTFKNHDPLAETLEYMTKLVKAQDQWETTIKRAREDLLQKDPRELYLEFFKDLQEQIRENAEQSERLAKLLKQVAIRGFGMTKEQVNINPPAKGSRKWRIELNEDLIKEHLASHIVGKYFLNFIESDDSLWNNGNFLIGSSDVSQHRSSVPYPARFFNRTVPFLLNNAAGAIVRVNNGKAIFDQGRFNPEPNQELLKWMLIDPSYQDELEPEDFHRCTASAMDVGQYIFDHEYLLNAGRDCPDIILRDGSLFPQDAYLDNFIINNERGKFTQKAIQELLKCLNSARDFNRIYCGVSKNVRLKVYSAVLDWYIAKNIDENWEIGNYTLTDGQAMTLLLASPDCFENGLKKAISTCLIRRSFTTRATLNEKANLKNLEPFFDRYIKRIKEEGSRIDIAPYQQLCKIFHTYMFFIGHSKTPSKLLPRYEFFSENNDSIETISAKILTAIKYCSFEVDEDHSFMSDEAITYLIPSVTQQSHIYSKDVGKWLTQNVKQQLLSKYQSFIKTIV</sequence>
<dbReference type="AlphaFoldDB" id="A0A073CEU8"/>
<dbReference type="RefSeq" id="WP_042153099.1">
    <property type="nucleotide sequence ID" value="NZ_CM002803.1"/>
</dbReference>
<evidence type="ECO:0000313" key="1">
    <source>
        <dbReference type="EMBL" id="KEI66427.1"/>
    </source>
</evidence>
<dbReference type="EMBL" id="CM002803">
    <property type="protein sequence ID" value="KEI66427.1"/>
    <property type="molecule type" value="Genomic_DNA"/>
</dbReference>
<proteinExistence type="predicted"/>
<name>A0A073CEU8_PLAA1</name>
<evidence type="ECO:0000313" key="2">
    <source>
        <dbReference type="Proteomes" id="UP000027395"/>
    </source>
</evidence>
<protein>
    <submittedName>
        <fullName evidence="1">Uncharacterized protein</fullName>
    </submittedName>
</protein>
<dbReference type="HOGENOM" id="CLU_496832_0_0_3"/>
<keyword evidence="2" id="KW-1185">Reference proteome</keyword>
<accession>A0A073CEU8</accession>
<dbReference type="PATRIC" id="fig|388467.6.peg.1305"/>
<organism evidence="1 2">
    <name type="scientific">Planktothrix agardhii (strain NIVA-CYA 126/8)</name>
    <dbReference type="NCBI Taxonomy" id="388467"/>
    <lineage>
        <taxon>Bacteria</taxon>
        <taxon>Bacillati</taxon>
        <taxon>Cyanobacteriota</taxon>
        <taxon>Cyanophyceae</taxon>
        <taxon>Oscillatoriophycideae</taxon>
        <taxon>Oscillatoriales</taxon>
        <taxon>Microcoleaceae</taxon>
        <taxon>Planktothrix</taxon>
    </lineage>
</organism>
<gene>
    <name evidence="1" type="ORF">A19Y_1363</name>
</gene>
<reference evidence="1 2" key="1">
    <citation type="journal article" date="2014" name="Appl. Environ. Microbiol.">
        <title>Elucidation of insertion elements encoded on plasmids and in vitro construction of shuttle vectors from the toxic cyanobacterium Planktothrix.</title>
        <authorList>
            <person name="Christiansen G."/>
            <person name="Goesmann A."/>
            <person name="Kurmayer R."/>
        </authorList>
    </citation>
    <scope>NUCLEOTIDE SEQUENCE [LARGE SCALE GENOMIC DNA]</scope>
    <source>
        <strain evidence="1 2">NIVA-CYA 126/8</strain>
    </source>
</reference>
<dbReference type="Proteomes" id="UP000027395">
    <property type="component" value="Chromosome"/>
</dbReference>